<dbReference type="InterPro" id="IPR036860">
    <property type="entry name" value="SH2_dom_sf"/>
</dbReference>
<dbReference type="EC" id="2.7.10.2" evidence="18 22"/>
<dbReference type="Gene3D" id="2.30.29.30">
    <property type="entry name" value="Pleckstrin-homology domain (PH domain)/Phosphotyrosine-binding domain (PTB)"/>
    <property type="match status" value="1"/>
</dbReference>
<evidence type="ECO:0000259" key="24">
    <source>
        <dbReference type="PROSITE" id="PS50057"/>
    </source>
</evidence>
<keyword evidence="12" id="KW-0727">SH2 domain</keyword>
<evidence type="ECO:0000256" key="15">
    <source>
        <dbReference type="ARBA" id="ARBA00023137"/>
    </source>
</evidence>
<dbReference type="InterPro" id="IPR000980">
    <property type="entry name" value="SH2"/>
</dbReference>
<dbReference type="FunFam" id="1.10.510.10:FF:000110">
    <property type="entry name" value="Tyrosine-protein kinase"/>
    <property type="match status" value="1"/>
</dbReference>
<evidence type="ECO:0000256" key="5">
    <source>
        <dbReference type="ARBA" id="ARBA00022588"/>
    </source>
</evidence>
<dbReference type="SMART" id="SM00252">
    <property type="entry name" value="SH2"/>
    <property type="match status" value="1"/>
</dbReference>
<dbReference type="Gene3D" id="1.10.510.10">
    <property type="entry name" value="Transferase(Phosphotransferase) domain 1"/>
    <property type="match status" value="2"/>
</dbReference>
<keyword evidence="3" id="KW-0963">Cytoplasm</keyword>
<dbReference type="PRINTS" id="PR01823">
    <property type="entry name" value="JANUSKINASE"/>
</dbReference>
<comment type="catalytic activity">
    <reaction evidence="16 18 22">
        <text>L-tyrosyl-[protein] + ATP = O-phospho-L-tyrosyl-[protein] + ADP + H(+)</text>
        <dbReference type="Rhea" id="RHEA:10596"/>
        <dbReference type="Rhea" id="RHEA-COMP:10136"/>
        <dbReference type="Rhea" id="RHEA-COMP:20101"/>
        <dbReference type="ChEBI" id="CHEBI:15378"/>
        <dbReference type="ChEBI" id="CHEBI:30616"/>
        <dbReference type="ChEBI" id="CHEBI:46858"/>
        <dbReference type="ChEBI" id="CHEBI:61978"/>
        <dbReference type="ChEBI" id="CHEBI:456216"/>
        <dbReference type="EC" id="2.7.10.2"/>
    </reaction>
</comment>
<evidence type="ECO:0000256" key="19">
    <source>
        <dbReference type="PIRSR" id="PIRSR000636-1"/>
    </source>
</evidence>
<dbReference type="GO" id="GO:1903037">
    <property type="term" value="P:regulation of leukocyte cell-cell adhesion"/>
    <property type="evidence" value="ECO:0007669"/>
    <property type="project" value="UniProtKB-ARBA"/>
</dbReference>
<dbReference type="PANTHER" id="PTHR45807:SF3">
    <property type="entry name" value="TYROSINE-PROTEIN KINASE JAK3"/>
    <property type="match status" value="1"/>
</dbReference>
<accession>A0AAV7LAT6</accession>
<name>A0AAV7LAT6_PLEWA</name>
<evidence type="ECO:0000256" key="3">
    <source>
        <dbReference type="ARBA" id="ARBA00022490"/>
    </source>
</evidence>
<dbReference type="Gene3D" id="3.30.200.20">
    <property type="entry name" value="Phosphorylase Kinase, domain 1"/>
    <property type="match status" value="2"/>
</dbReference>
<feature type="binding site" evidence="20">
    <location>
        <begin position="912"/>
        <end position="920"/>
    </location>
    <ligand>
        <name>ATP</name>
        <dbReference type="ChEBI" id="CHEBI:30616"/>
    </ligand>
</feature>
<evidence type="ECO:0000256" key="7">
    <source>
        <dbReference type="ARBA" id="ARBA00022737"/>
    </source>
</evidence>
<dbReference type="GO" id="GO:0030154">
    <property type="term" value="P:cell differentiation"/>
    <property type="evidence" value="ECO:0007669"/>
    <property type="project" value="TreeGrafter"/>
</dbReference>
<dbReference type="SMART" id="SM00295">
    <property type="entry name" value="B41"/>
    <property type="match status" value="1"/>
</dbReference>
<evidence type="ECO:0000256" key="10">
    <source>
        <dbReference type="ARBA" id="ARBA00022840"/>
    </source>
</evidence>
<dbReference type="GO" id="GO:0007259">
    <property type="term" value="P:cell surface receptor signaling pathway via JAK-STAT"/>
    <property type="evidence" value="ECO:0007669"/>
    <property type="project" value="TreeGrafter"/>
</dbReference>
<keyword evidence="7" id="KW-0677">Repeat</keyword>
<dbReference type="FunFam" id="3.30.200.20:FF:000084">
    <property type="entry name" value="Tyrosine-protein kinase"/>
    <property type="match status" value="1"/>
</dbReference>
<dbReference type="InterPro" id="IPR020635">
    <property type="entry name" value="Tyr_kinase_cat_dom"/>
</dbReference>
<keyword evidence="10 18" id="KW-0067">ATP-binding</keyword>
<dbReference type="PRINTS" id="PR00109">
    <property type="entry name" value="TYRKINASE"/>
</dbReference>
<evidence type="ECO:0000256" key="14">
    <source>
        <dbReference type="ARBA" id="ARBA00023136"/>
    </source>
</evidence>
<dbReference type="FunFam" id="3.30.505.10:FF:000073">
    <property type="entry name" value="Tyrosine-protein kinase"/>
    <property type="match status" value="1"/>
</dbReference>
<evidence type="ECO:0000313" key="25">
    <source>
        <dbReference type="EMBL" id="KAJ1085828.1"/>
    </source>
</evidence>
<dbReference type="InterPro" id="IPR041046">
    <property type="entry name" value="FERM_F2"/>
</dbReference>
<keyword evidence="13" id="KW-1064">Adaptive immunity</keyword>
<evidence type="ECO:0000256" key="2">
    <source>
        <dbReference type="ARBA" id="ARBA00004496"/>
    </source>
</evidence>
<dbReference type="PIRSF" id="PIRSF000636">
    <property type="entry name" value="TyrPK_Jak"/>
    <property type="match status" value="1"/>
</dbReference>
<feature type="domain" description="Protein kinase" evidence="23">
    <location>
        <begin position="600"/>
        <end position="865"/>
    </location>
</feature>
<dbReference type="InterPro" id="IPR016251">
    <property type="entry name" value="Tyr_kinase_non-rcpt_Jak/Tyk2"/>
</dbReference>
<keyword evidence="9 18" id="KW-0418">Kinase</keyword>
<evidence type="ECO:0000256" key="13">
    <source>
        <dbReference type="ARBA" id="ARBA00023130"/>
    </source>
</evidence>
<evidence type="ECO:0000256" key="16">
    <source>
        <dbReference type="ARBA" id="ARBA00051245"/>
    </source>
</evidence>
<dbReference type="SMART" id="SM00219">
    <property type="entry name" value="TyrKc"/>
    <property type="match status" value="2"/>
</dbReference>
<feature type="domain" description="Protein kinase" evidence="23">
    <location>
        <begin position="906"/>
        <end position="1187"/>
    </location>
</feature>
<dbReference type="InterPro" id="IPR000299">
    <property type="entry name" value="FERM_domain"/>
</dbReference>
<dbReference type="InterPro" id="IPR051286">
    <property type="entry name" value="JAK"/>
</dbReference>
<dbReference type="Gene3D" id="3.30.505.10">
    <property type="entry name" value="SH2 domain"/>
    <property type="match status" value="1"/>
</dbReference>
<dbReference type="GO" id="GO:0005131">
    <property type="term" value="F:growth hormone receptor binding"/>
    <property type="evidence" value="ECO:0007669"/>
    <property type="project" value="TreeGrafter"/>
</dbReference>
<evidence type="ECO:0000256" key="12">
    <source>
        <dbReference type="ARBA" id="ARBA00022999"/>
    </source>
</evidence>
<dbReference type="GO" id="GO:0005829">
    <property type="term" value="C:cytosol"/>
    <property type="evidence" value="ECO:0007669"/>
    <property type="project" value="TreeGrafter"/>
</dbReference>
<reference evidence="25" key="1">
    <citation type="journal article" date="2022" name="bioRxiv">
        <title>Sequencing and chromosome-scale assembly of the giantPleurodeles waltlgenome.</title>
        <authorList>
            <person name="Brown T."/>
            <person name="Elewa A."/>
            <person name="Iarovenko S."/>
            <person name="Subramanian E."/>
            <person name="Araus A.J."/>
            <person name="Petzold A."/>
            <person name="Susuki M."/>
            <person name="Suzuki K.-i.T."/>
            <person name="Hayashi T."/>
            <person name="Toyoda A."/>
            <person name="Oliveira C."/>
            <person name="Osipova E."/>
            <person name="Leigh N.D."/>
            <person name="Simon A."/>
            <person name="Yun M.H."/>
        </authorList>
    </citation>
    <scope>NUCLEOTIDE SEQUENCE</scope>
    <source>
        <strain evidence="25">20211129_DDA</strain>
        <tissue evidence="25">Liver</tissue>
    </source>
</reference>
<evidence type="ECO:0000256" key="9">
    <source>
        <dbReference type="ARBA" id="ARBA00022777"/>
    </source>
</evidence>
<evidence type="ECO:0000256" key="22">
    <source>
        <dbReference type="RuleBase" id="RU362096"/>
    </source>
</evidence>
<proteinExistence type="inferred from homology"/>
<dbReference type="GO" id="GO:0050863">
    <property type="term" value="P:regulation of T cell activation"/>
    <property type="evidence" value="ECO:0007669"/>
    <property type="project" value="UniProtKB-ARBA"/>
</dbReference>
<organism evidence="25 26">
    <name type="scientific">Pleurodeles waltl</name>
    <name type="common">Iberian ribbed newt</name>
    <dbReference type="NCBI Taxonomy" id="8319"/>
    <lineage>
        <taxon>Eukaryota</taxon>
        <taxon>Metazoa</taxon>
        <taxon>Chordata</taxon>
        <taxon>Craniata</taxon>
        <taxon>Vertebrata</taxon>
        <taxon>Euteleostomi</taxon>
        <taxon>Amphibia</taxon>
        <taxon>Batrachia</taxon>
        <taxon>Caudata</taxon>
        <taxon>Salamandroidea</taxon>
        <taxon>Salamandridae</taxon>
        <taxon>Pleurodelinae</taxon>
        <taxon>Pleurodeles</taxon>
    </lineage>
</organism>
<keyword evidence="26" id="KW-1185">Reference proteome</keyword>
<evidence type="ECO:0000313" key="26">
    <source>
        <dbReference type="Proteomes" id="UP001066276"/>
    </source>
</evidence>
<dbReference type="InterPro" id="IPR011993">
    <property type="entry name" value="PH-like_dom_sf"/>
</dbReference>
<dbReference type="GO" id="GO:0005856">
    <property type="term" value="C:cytoskeleton"/>
    <property type="evidence" value="ECO:0007669"/>
    <property type="project" value="UniProtKB-UniRule"/>
</dbReference>
<feature type="active site" description="Proton acceptor" evidence="19">
    <location>
        <position position="1033"/>
    </location>
</feature>
<dbReference type="GO" id="GO:0035556">
    <property type="term" value="P:intracellular signal transduction"/>
    <property type="evidence" value="ECO:0007669"/>
    <property type="project" value="InterPro"/>
</dbReference>
<dbReference type="GO" id="GO:0002250">
    <property type="term" value="P:adaptive immune response"/>
    <property type="evidence" value="ECO:0007669"/>
    <property type="project" value="UniProtKB-KW"/>
</dbReference>
<comment type="subunit">
    <text evidence="17">Interacts with STAM2 and MYO18A. Interacts with SHB. Interacts with CD69.</text>
</comment>
<feature type="domain" description="FERM" evidence="24">
    <location>
        <begin position="103"/>
        <end position="437"/>
    </location>
</feature>
<keyword evidence="11" id="KW-0391">Immunity</keyword>
<protein>
    <recommendedName>
        <fullName evidence="18 22">Tyrosine-protein kinase</fullName>
        <ecNumber evidence="18 22">2.7.10.2</ecNumber>
    </recommendedName>
</protein>
<dbReference type="GO" id="GO:0005524">
    <property type="term" value="F:ATP binding"/>
    <property type="evidence" value="ECO:0007669"/>
    <property type="project" value="UniProtKB-UniRule"/>
</dbReference>
<dbReference type="SUPFAM" id="SSF55550">
    <property type="entry name" value="SH2 domain"/>
    <property type="match status" value="1"/>
</dbReference>
<feature type="binding site" evidence="20">
    <location>
        <position position="939"/>
    </location>
    <ligand>
        <name>ATP</name>
        <dbReference type="ChEBI" id="CHEBI:30616"/>
    </ligand>
</feature>
<dbReference type="GO" id="GO:0012505">
    <property type="term" value="C:endomembrane system"/>
    <property type="evidence" value="ECO:0007669"/>
    <property type="project" value="UniProtKB-SubCell"/>
</dbReference>
<sequence>MDSSMGPSEDSLKYTSANWIQEPLLFFAGTERRPLPPPAAEAGSCASAAHTEDVLCREEAAQTLCVSLGTTDRAWAPGPGGWLGLRPPAHLRCSCSYHHGSSGRGPPPFGSGAVLQPLLLRAGWAAAEELCLAAAKASGILPVYHTLFALASHDLATWYPPNHIFTVDEATCQVVKYRIRFFFPNWFGLGNPKSMRRGLRRGEGSAVLDCAVIDYLFAQCRSDFISRGREGQISLEMQEEFLALALLDMLCIAKESRKTPQEILDCISYKACIPEDFRRQIQQLHILTRRRIRRTFRRSLRRIGACSTPSSCLKLKYLIDLERMEKTMSQETFRVRSIMGAQGGRDVAETLIRVSGETGISWSCGETEKGQLFCDFPEVVDISIKQDSCENAPAESRVVTITKRDNRILDAEFPSLEKALSFVALVDGYYRLTTDSHHYFCKGLAPPSLLWNIRNQCHGPITSEFAVHKLKKTSDSHTGAYILRCSLQDFEQFILTVCVETPLGTDYKDCLITRTERGYSFAGVDRHFTSMKNLLEYYQSCSLQAGGATIQLRCRCPPRPKEKSNLLIARGSCPQMLASPDAQRRNLTQMSFHNIHPKDITWGESLGQGSFTKIFRGVKRDVVDADEVHRNDVLLKVLDSAHKGFNESFLEAASLMSQISHKHLLLLYGVCVGKDSIMVQEYVKHGALDVYLKKHKASGKVTTSWKLEVVKQLAYALNFLEDKNIVHGNVCAKNVLLAREGDASSGSAPFIKLSDPGVSISALTQEVLVERIPWVAPECLEDPGKVALESDKWSFGITVWAIFSGGGTPLSALDPLAKLQFFQKQLQLPAPKWIELATLITQCTNYRPELRPSFRAIIRDLNSLITSDYELLADLPPRDQQAKDSLWPYASLVGYEDPTLFEERHLKYISMLGKGNFGSVELCRYDPLEDNTGNLVAVKKLQHNTAEHLRSFQRESEILKALSNDFIVKYKGVCYGAGRKNLRLVMEYLPNGSLREYLQNNREQLNSWNLLLFASQICKGMEYLGTQRYVHRDLAIRNILVQSDNHVKIGDFGLAKILPQDKEYYVVRERGESPIFWYAPESLADSVFSRESDVWSFGVLLYELFTYAEKSKNPPAVFLHMMGPEKQLQLVSNLLELLRDGRRLPAPPDCPSEVYSLMQSCWDSRPKERPTFSDLGFSVDTLKHRNVGG</sequence>
<dbReference type="GO" id="GO:0019221">
    <property type="term" value="P:cytokine-mediated signaling pathway"/>
    <property type="evidence" value="ECO:0007669"/>
    <property type="project" value="TreeGrafter"/>
</dbReference>
<dbReference type="InterPro" id="IPR019749">
    <property type="entry name" value="Band_41_domain"/>
</dbReference>
<dbReference type="InterPro" id="IPR008266">
    <property type="entry name" value="Tyr_kinase_AS"/>
</dbReference>
<evidence type="ECO:0000256" key="11">
    <source>
        <dbReference type="ARBA" id="ARBA00022859"/>
    </source>
</evidence>
<gene>
    <name evidence="25" type="ORF">NDU88_005953</name>
</gene>
<keyword evidence="15 18" id="KW-0829">Tyrosine-protein kinase</keyword>
<comment type="subcellular location">
    <subcellularLocation>
        <location evidence="2">Cytoplasm</location>
    </subcellularLocation>
    <subcellularLocation>
        <location evidence="1">Endomembrane system</location>
        <topology evidence="1">Peripheral membrane protein</topology>
    </subcellularLocation>
</comment>
<evidence type="ECO:0000256" key="21">
    <source>
        <dbReference type="PROSITE-ProRule" id="PRU10141"/>
    </source>
</evidence>
<dbReference type="GO" id="GO:0004715">
    <property type="term" value="F:non-membrane spanning protein tyrosine kinase activity"/>
    <property type="evidence" value="ECO:0007669"/>
    <property type="project" value="UniProtKB-UniRule"/>
</dbReference>
<dbReference type="Pfam" id="PF18379">
    <property type="entry name" value="FERM_F1"/>
    <property type="match status" value="1"/>
</dbReference>
<dbReference type="FunFam" id="3.30.200.20:FF:000135">
    <property type="entry name" value="Tyrosine-protein kinase"/>
    <property type="match status" value="1"/>
</dbReference>
<dbReference type="Pfam" id="PF17887">
    <property type="entry name" value="Jak1_Phl"/>
    <property type="match status" value="1"/>
</dbReference>
<evidence type="ECO:0000256" key="8">
    <source>
        <dbReference type="ARBA" id="ARBA00022741"/>
    </source>
</evidence>
<dbReference type="PANTHER" id="PTHR45807">
    <property type="entry name" value="TYROSINE-PROTEIN KINASE HOPSCOTCH"/>
    <property type="match status" value="1"/>
</dbReference>
<dbReference type="Pfam" id="PF07714">
    <property type="entry name" value="PK_Tyr_Ser-Thr"/>
    <property type="match status" value="2"/>
</dbReference>
<evidence type="ECO:0000256" key="1">
    <source>
        <dbReference type="ARBA" id="ARBA00004184"/>
    </source>
</evidence>
<comment type="caution">
    <text evidence="25">The sequence shown here is derived from an EMBL/GenBank/DDBJ whole genome shotgun (WGS) entry which is preliminary data.</text>
</comment>
<dbReference type="Proteomes" id="UP001066276">
    <property type="component" value="Chromosome 12"/>
</dbReference>
<dbReference type="FunFam" id="1.10.510.10:FF:000114">
    <property type="entry name" value="Tyrosine-protein kinase JAK2"/>
    <property type="match status" value="1"/>
</dbReference>
<dbReference type="SUPFAM" id="SSF56112">
    <property type="entry name" value="Protein kinase-like (PK-like)"/>
    <property type="match status" value="2"/>
</dbReference>
<keyword evidence="8 18" id="KW-0547">Nucleotide-binding</keyword>
<dbReference type="AlphaFoldDB" id="A0AAV7LAT6"/>
<dbReference type="GO" id="GO:0045087">
    <property type="term" value="P:innate immune response"/>
    <property type="evidence" value="ECO:0007669"/>
    <property type="project" value="UniProtKB-KW"/>
</dbReference>
<dbReference type="InterPro" id="IPR000719">
    <property type="entry name" value="Prot_kinase_dom"/>
</dbReference>
<evidence type="ECO:0000256" key="4">
    <source>
        <dbReference type="ARBA" id="ARBA00022553"/>
    </source>
</evidence>
<keyword evidence="6 18" id="KW-0808">Transferase</keyword>
<dbReference type="PROSITE" id="PS50011">
    <property type="entry name" value="PROTEIN_KINASE_DOM"/>
    <property type="match status" value="2"/>
</dbReference>
<dbReference type="InterPro" id="IPR011009">
    <property type="entry name" value="Kinase-like_dom_sf"/>
</dbReference>
<dbReference type="InterPro" id="IPR041381">
    <property type="entry name" value="JAK1-3/TYK2_PHL_dom"/>
</dbReference>
<dbReference type="PROSITE" id="PS00107">
    <property type="entry name" value="PROTEIN_KINASE_ATP"/>
    <property type="match status" value="1"/>
</dbReference>
<dbReference type="SUPFAM" id="SSF50729">
    <property type="entry name" value="PH domain-like"/>
    <property type="match status" value="1"/>
</dbReference>
<dbReference type="GO" id="GO:0016020">
    <property type="term" value="C:membrane"/>
    <property type="evidence" value="ECO:0007669"/>
    <property type="project" value="InterPro"/>
</dbReference>
<feature type="binding site" evidence="21">
    <location>
        <position position="940"/>
    </location>
    <ligand>
        <name>ATP</name>
        <dbReference type="ChEBI" id="CHEBI:30616"/>
    </ligand>
</feature>
<dbReference type="Pfam" id="PF18377">
    <property type="entry name" value="FERM_F2"/>
    <property type="match status" value="1"/>
</dbReference>
<dbReference type="InterPro" id="IPR001245">
    <property type="entry name" value="Ser-Thr/Tyr_kinase_cat_dom"/>
</dbReference>
<dbReference type="InterPro" id="IPR017441">
    <property type="entry name" value="Protein_kinase_ATP_BS"/>
</dbReference>
<dbReference type="PROSITE" id="PS00109">
    <property type="entry name" value="PROTEIN_KINASE_TYR"/>
    <property type="match status" value="1"/>
</dbReference>
<evidence type="ECO:0000256" key="20">
    <source>
        <dbReference type="PIRSR" id="PIRSR000636-2"/>
    </source>
</evidence>
<dbReference type="GO" id="GO:0060397">
    <property type="term" value="P:growth hormone receptor signaling pathway via JAK-STAT"/>
    <property type="evidence" value="ECO:0007669"/>
    <property type="project" value="TreeGrafter"/>
</dbReference>
<evidence type="ECO:0000259" key="23">
    <source>
        <dbReference type="PROSITE" id="PS50011"/>
    </source>
</evidence>
<keyword evidence="4" id="KW-0597">Phosphoprotein</keyword>
<evidence type="ECO:0000256" key="6">
    <source>
        <dbReference type="ARBA" id="ARBA00022679"/>
    </source>
</evidence>
<keyword evidence="14" id="KW-0472">Membrane</keyword>
<dbReference type="PROSITE" id="PS50057">
    <property type="entry name" value="FERM_3"/>
    <property type="match status" value="1"/>
</dbReference>
<dbReference type="Pfam" id="PF21990">
    <property type="entry name" value="SH2_1"/>
    <property type="match status" value="1"/>
</dbReference>
<keyword evidence="5" id="KW-0399">Innate immunity</keyword>
<dbReference type="EMBL" id="JANPWB010000016">
    <property type="protein sequence ID" value="KAJ1085828.1"/>
    <property type="molecule type" value="Genomic_DNA"/>
</dbReference>
<evidence type="ECO:0000256" key="17">
    <source>
        <dbReference type="ARBA" id="ARBA00063638"/>
    </source>
</evidence>
<dbReference type="InterPro" id="IPR041155">
    <property type="entry name" value="FERM_F1"/>
</dbReference>
<comment type="similarity">
    <text evidence="18">Belongs to the protein kinase superfamily. Tyr protein kinase family. JAK subfamily.</text>
</comment>
<evidence type="ECO:0000256" key="18">
    <source>
        <dbReference type="PIRNR" id="PIRNR000636"/>
    </source>
</evidence>